<keyword evidence="3 5" id="KW-1133">Transmembrane helix</keyword>
<feature type="transmembrane region" description="Helical" evidence="5">
    <location>
        <begin position="6"/>
        <end position="23"/>
    </location>
</feature>
<proteinExistence type="predicted"/>
<evidence type="ECO:0000313" key="7">
    <source>
        <dbReference type="Proteomes" id="UP000023152"/>
    </source>
</evidence>
<dbReference type="Pfam" id="PF07681">
    <property type="entry name" value="DoxX"/>
    <property type="match status" value="1"/>
</dbReference>
<keyword evidence="4 5" id="KW-0472">Membrane</keyword>
<keyword evidence="7" id="KW-1185">Reference proteome</keyword>
<protein>
    <submittedName>
        <fullName evidence="6">Uncharacterized protein</fullName>
    </submittedName>
</protein>
<dbReference type="EMBL" id="ASPP01021850">
    <property type="protein sequence ID" value="ETO11981.1"/>
    <property type="molecule type" value="Genomic_DNA"/>
</dbReference>
<evidence type="ECO:0000313" key="6">
    <source>
        <dbReference type="EMBL" id="ETO11981.1"/>
    </source>
</evidence>
<feature type="transmembrane region" description="Helical" evidence="5">
    <location>
        <begin position="43"/>
        <end position="62"/>
    </location>
</feature>
<name>X6MEA4_RETFI</name>
<accession>X6MEA4</accession>
<dbReference type="Proteomes" id="UP000023152">
    <property type="component" value="Unassembled WGS sequence"/>
</dbReference>
<comment type="caution">
    <text evidence="6">The sequence shown here is derived from an EMBL/GenBank/DDBJ whole genome shotgun (WGS) entry which is preliminary data.</text>
</comment>
<reference evidence="6 7" key="1">
    <citation type="journal article" date="2013" name="Curr. Biol.">
        <title>The Genome of the Foraminiferan Reticulomyxa filosa.</title>
        <authorList>
            <person name="Glockner G."/>
            <person name="Hulsmann N."/>
            <person name="Schleicher M."/>
            <person name="Noegel A.A."/>
            <person name="Eichinger L."/>
            <person name="Gallinger C."/>
            <person name="Pawlowski J."/>
            <person name="Sierra R."/>
            <person name="Euteneuer U."/>
            <person name="Pillet L."/>
            <person name="Moustafa A."/>
            <person name="Platzer M."/>
            <person name="Groth M."/>
            <person name="Szafranski K."/>
            <person name="Schliwa M."/>
        </authorList>
    </citation>
    <scope>NUCLEOTIDE SEQUENCE [LARGE SCALE GENOMIC DNA]</scope>
</reference>
<gene>
    <name evidence="6" type="ORF">RFI_25394</name>
</gene>
<comment type="subcellular location">
    <subcellularLocation>
        <location evidence="1">Membrane</location>
        <topology evidence="1">Multi-pass membrane protein</topology>
    </subcellularLocation>
</comment>
<dbReference type="GO" id="GO:0016020">
    <property type="term" value="C:membrane"/>
    <property type="evidence" value="ECO:0007669"/>
    <property type="project" value="UniProtKB-SubCell"/>
</dbReference>
<feature type="transmembrane region" description="Helical" evidence="5">
    <location>
        <begin position="68"/>
        <end position="97"/>
    </location>
</feature>
<dbReference type="AlphaFoldDB" id="X6MEA4"/>
<dbReference type="InterPro" id="IPR032808">
    <property type="entry name" value="DoxX"/>
</dbReference>
<keyword evidence="2 5" id="KW-0812">Transmembrane</keyword>
<organism evidence="6 7">
    <name type="scientific">Reticulomyxa filosa</name>
    <dbReference type="NCBI Taxonomy" id="46433"/>
    <lineage>
        <taxon>Eukaryota</taxon>
        <taxon>Sar</taxon>
        <taxon>Rhizaria</taxon>
        <taxon>Retaria</taxon>
        <taxon>Foraminifera</taxon>
        <taxon>Monothalamids</taxon>
        <taxon>Reticulomyxidae</taxon>
        <taxon>Reticulomyxa</taxon>
    </lineage>
</organism>
<evidence type="ECO:0000256" key="2">
    <source>
        <dbReference type="ARBA" id="ARBA00022692"/>
    </source>
</evidence>
<evidence type="ECO:0000256" key="4">
    <source>
        <dbReference type="ARBA" id="ARBA00023136"/>
    </source>
</evidence>
<evidence type="ECO:0000256" key="5">
    <source>
        <dbReference type="SAM" id="Phobius"/>
    </source>
</evidence>
<evidence type="ECO:0000256" key="3">
    <source>
        <dbReference type="ARBA" id="ARBA00022989"/>
    </source>
</evidence>
<evidence type="ECO:0000256" key="1">
    <source>
        <dbReference type="ARBA" id="ARBA00004141"/>
    </source>
</evidence>
<sequence>MFTGLIFNFLFISIFFLSGITLLKNFDASVDMMVLSGFPEEFAPLALMAAIGLVIIGSVLIISGFFRWLGYVCLVIFLVPVTIVMHVLPYIWLVYVVDKLPNDNTKSQLEEEMRGASDFADPNKSMTEVNKEQQLISILRNVSLLGALLKFLAYEYQLALAPQTANASSKQFAKTEANLKVKEN</sequence>